<accession>A0ABP9G0P0</accession>
<gene>
    <name evidence="2" type="ORF">GCM10023313_25990</name>
</gene>
<dbReference type="Proteomes" id="UP001501436">
    <property type="component" value="Unassembled WGS sequence"/>
</dbReference>
<dbReference type="RefSeq" id="WP_345331646.1">
    <property type="nucleotide sequence ID" value="NZ_BAABJI010000002.1"/>
</dbReference>
<proteinExistence type="predicted"/>
<organism evidence="2 3">
    <name type="scientific">Mucilaginibacter defluvii</name>
    <dbReference type="NCBI Taxonomy" id="1196019"/>
    <lineage>
        <taxon>Bacteria</taxon>
        <taxon>Pseudomonadati</taxon>
        <taxon>Bacteroidota</taxon>
        <taxon>Sphingobacteriia</taxon>
        <taxon>Sphingobacteriales</taxon>
        <taxon>Sphingobacteriaceae</taxon>
        <taxon>Mucilaginibacter</taxon>
    </lineage>
</organism>
<keyword evidence="1" id="KW-0812">Transmembrane</keyword>
<protein>
    <submittedName>
        <fullName evidence="2">Uncharacterized protein</fullName>
    </submittedName>
</protein>
<evidence type="ECO:0000256" key="1">
    <source>
        <dbReference type="SAM" id="Phobius"/>
    </source>
</evidence>
<sequence length="59" mass="6658">MKHILILIADVILATLFFSWAAANISKPSNLYVGIGIFQALVGLLFVAYIIRYIYRKLT</sequence>
<evidence type="ECO:0000313" key="3">
    <source>
        <dbReference type="Proteomes" id="UP001501436"/>
    </source>
</evidence>
<keyword evidence="1" id="KW-1133">Transmembrane helix</keyword>
<evidence type="ECO:0000313" key="2">
    <source>
        <dbReference type="EMBL" id="GAA4920999.1"/>
    </source>
</evidence>
<reference evidence="3" key="1">
    <citation type="journal article" date="2019" name="Int. J. Syst. Evol. Microbiol.">
        <title>The Global Catalogue of Microorganisms (GCM) 10K type strain sequencing project: providing services to taxonomists for standard genome sequencing and annotation.</title>
        <authorList>
            <consortium name="The Broad Institute Genomics Platform"/>
            <consortium name="The Broad Institute Genome Sequencing Center for Infectious Disease"/>
            <person name="Wu L."/>
            <person name="Ma J."/>
        </authorList>
    </citation>
    <scope>NUCLEOTIDE SEQUENCE [LARGE SCALE GENOMIC DNA]</scope>
    <source>
        <strain evidence="3">JCM 18283</strain>
    </source>
</reference>
<keyword evidence="3" id="KW-1185">Reference proteome</keyword>
<keyword evidence="1" id="KW-0472">Membrane</keyword>
<dbReference type="EMBL" id="BAABJI010000002">
    <property type="protein sequence ID" value="GAA4920999.1"/>
    <property type="molecule type" value="Genomic_DNA"/>
</dbReference>
<comment type="caution">
    <text evidence="2">The sequence shown here is derived from an EMBL/GenBank/DDBJ whole genome shotgun (WGS) entry which is preliminary data.</text>
</comment>
<feature type="transmembrane region" description="Helical" evidence="1">
    <location>
        <begin position="31"/>
        <end position="55"/>
    </location>
</feature>
<name>A0ABP9G0P0_9SPHI</name>